<sequence>MEDWGNGLLQTGRDYEVVHSFDEAFGLRELRAKVNGKDGIKHTSLPNRFSVNAEFCYGTHSVEIVRKYLDSGALLELLENDFFQDRCWDGDDLYRFTVLGACAMSLGCTLPLDMKERLEKQLRPAYVKVVQERQPTGLMKPLARAQMKKALANYKDGEPYLYGNKTMLEHNCTRMFPGETTIKEVGSSKIIEIKQKNGQVIPSIVGPPQDEELGLTPIHPHHLCATCGAEKQADGGELLGCARCHDRKYCSKGCQRKHWKFHKPICTRDAEEMRKFMESVPPVDPKKETNGAMEDFMMMG</sequence>
<comment type="caution">
    <text evidence="1">The sequence shown here is derived from an EMBL/GenBank/DDBJ whole genome shotgun (WGS) entry which is preliminary data.</text>
</comment>
<evidence type="ECO:0000313" key="1">
    <source>
        <dbReference type="EMBL" id="KAK3686657.1"/>
    </source>
</evidence>
<dbReference type="EMBL" id="JAUTXU010000308">
    <property type="protein sequence ID" value="KAK3686657.1"/>
    <property type="molecule type" value="Genomic_DNA"/>
</dbReference>
<accession>A0ACC3ME02</accession>
<evidence type="ECO:0000313" key="2">
    <source>
        <dbReference type="Proteomes" id="UP001281147"/>
    </source>
</evidence>
<name>A0ACC3ME02_9PEZI</name>
<organism evidence="1 2">
    <name type="scientific">Vermiconidia calcicola</name>
    <dbReference type="NCBI Taxonomy" id="1690605"/>
    <lineage>
        <taxon>Eukaryota</taxon>
        <taxon>Fungi</taxon>
        <taxon>Dikarya</taxon>
        <taxon>Ascomycota</taxon>
        <taxon>Pezizomycotina</taxon>
        <taxon>Dothideomycetes</taxon>
        <taxon>Dothideomycetidae</taxon>
        <taxon>Mycosphaerellales</taxon>
        <taxon>Extremaceae</taxon>
        <taxon>Vermiconidia</taxon>
    </lineage>
</organism>
<gene>
    <name evidence="1" type="ORF">LTR37_019588</name>
</gene>
<reference evidence="1" key="1">
    <citation type="submission" date="2023-07" db="EMBL/GenBank/DDBJ databases">
        <title>Black Yeasts Isolated from many extreme environments.</title>
        <authorList>
            <person name="Coleine C."/>
            <person name="Stajich J.E."/>
            <person name="Selbmann L."/>
        </authorList>
    </citation>
    <scope>NUCLEOTIDE SEQUENCE</scope>
    <source>
        <strain evidence="1">CCFEE 5714</strain>
    </source>
</reference>
<keyword evidence="2" id="KW-1185">Reference proteome</keyword>
<dbReference type="Proteomes" id="UP001281147">
    <property type="component" value="Unassembled WGS sequence"/>
</dbReference>
<proteinExistence type="predicted"/>
<protein>
    <submittedName>
        <fullName evidence="1">Uncharacterized protein</fullName>
    </submittedName>
</protein>